<dbReference type="Pfam" id="PF01593">
    <property type="entry name" value="Amino_oxidase"/>
    <property type="match status" value="1"/>
</dbReference>
<reference evidence="3 4" key="1">
    <citation type="submission" date="2016-10" db="EMBL/GenBank/DDBJ databases">
        <authorList>
            <person name="de Groot N.N."/>
        </authorList>
    </citation>
    <scope>NUCLEOTIDE SEQUENCE [LARGE SCALE GENOMIC DNA]</scope>
    <source>
        <strain evidence="3 4">DSM 14789</strain>
    </source>
</reference>
<dbReference type="PANTHER" id="PTHR42923:SF17">
    <property type="entry name" value="AMINE OXIDASE DOMAIN-CONTAINING PROTEIN"/>
    <property type="match status" value="1"/>
</dbReference>
<dbReference type="Gene3D" id="3.50.50.60">
    <property type="entry name" value="FAD/NAD(P)-binding domain"/>
    <property type="match status" value="1"/>
</dbReference>
<dbReference type="InterPro" id="IPR002937">
    <property type="entry name" value="Amino_oxidase"/>
</dbReference>
<dbReference type="STRING" id="119000.SAMN05661010_03418"/>
<dbReference type="GO" id="GO:0016491">
    <property type="term" value="F:oxidoreductase activity"/>
    <property type="evidence" value="ECO:0007669"/>
    <property type="project" value="InterPro"/>
</dbReference>
<dbReference type="Gene3D" id="1.10.405.20">
    <property type="match status" value="1"/>
</dbReference>
<dbReference type="SUPFAM" id="SSF51905">
    <property type="entry name" value="FAD/NAD(P)-binding domain"/>
    <property type="match status" value="1"/>
</dbReference>
<dbReference type="Proteomes" id="UP000198654">
    <property type="component" value="Unassembled WGS sequence"/>
</dbReference>
<proteinExistence type="predicted"/>
<name>A0A1G9QNF4_9GAMM</name>
<dbReference type="AlphaFoldDB" id="A0A1G9QNF4"/>
<dbReference type="PANTHER" id="PTHR42923">
    <property type="entry name" value="PROTOPORPHYRINOGEN OXIDASE"/>
    <property type="match status" value="1"/>
</dbReference>
<dbReference type="InterPro" id="IPR050464">
    <property type="entry name" value="Zeta_carotene_desat/Oxidored"/>
</dbReference>
<sequence>MIESRQQRIAVIGSGISGMAAGYMLSQHHAVSLFEAGERLGGHTATVDVSFAERNYAIDTGFIVFNDWTYPHFQRLLARLGIAVQPTEMSFSVHETARDFEYNGHTLATLFAQRSNLLRPRFYRLLADILRFNRSAQGDLDSGRFGPTTTLGDYLEHGRYGEDFRQRYLLPMGAAIWSASSADLARFPLRFFVRFFHNHGLLSVDQRPQWYTLRGGSRRYIPALTAPYAERIHLNCPVRRIRRDASGVTLHSPRGEERFDQVVLACHADQALALLADASPAEREILAALPYRDNEVVLHTDTRLLPRRRRAWASWNYRLDGRSADARASVTYNMNILQRIEAPRTFCVTLNDSDAIDPAQVLGRYRYAHPRFTLDGQAAQARHAEISGSGRRTHYCGAYWRNGFHEDGVWSALRVATALGCEERAAIRPDDRGPGSDTALRAAAQPHVTESAS</sequence>
<evidence type="ECO:0000313" key="3">
    <source>
        <dbReference type="EMBL" id="SDM12420.1"/>
    </source>
</evidence>
<evidence type="ECO:0000256" key="1">
    <source>
        <dbReference type="SAM" id="MobiDB-lite"/>
    </source>
</evidence>
<evidence type="ECO:0000313" key="4">
    <source>
        <dbReference type="Proteomes" id="UP000198654"/>
    </source>
</evidence>
<feature type="region of interest" description="Disordered" evidence="1">
    <location>
        <begin position="426"/>
        <end position="453"/>
    </location>
</feature>
<dbReference type="Gene3D" id="3.30.70.1990">
    <property type="match status" value="1"/>
</dbReference>
<keyword evidence="4" id="KW-1185">Reference proteome</keyword>
<dbReference type="InterPro" id="IPR036188">
    <property type="entry name" value="FAD/NAD-bd_sf"/>
</dbReference>
<evidence type="ECO:0000259" key="2">
    <source>
        <dbReference type="Pfam" id="PF01593"/>
    </source>
</evidence>
<gene>
    <name evidence="3" type="ORF">SAMN05661010_03418</name>
</gene>
<accession>A0A1G9QNF4</accession>
<feature type="domain" description="Amine oxidase" evidence="2">
    <location>
        <begin position="16"/>
        <end position="291"/>
    </location>
</feature>
<protein>
    <submittedName>
        <fullName evidence="3">Predicted NAD/FAD-binding protein</fullName>
    </submittedName>
</protein>
<organism evidence="3 4">
    <name type="scientific">Modicisalibacter muralis</name>
    <dbReference type="NCBI Taxonomy" id="119000"/>
    <lineage>
        <taxon>Bacteria</taxon>
        <taxon>Pseudomonadati</taxon>
        <taxon>Pseudomonadota</taxon>
        <taxon>Gammaproteobacteria</taxon>
        <taxon>Oceanospirillales</taxon>
        <taxon>Halomonadaceae</taxon>
        <taxon>Modicisalibacter</taxon>
    </lineage>
</organism>
<dbReference type="EMBL" id="FNGI01000012">
    <property type="protein sequence ID" value="SDM12420.1"/>
    <property type="molecule type" value="Genomic_DNA"/>
</dbReference>